<evidence type="ECO:0000256" key="1">
    <source>
        <dbReference type="SAM" id="MobiDB-lite"/>
    </source>
</evidence>
<feature type="region of interest" description="Disordered" evidence="1">
    <location>
        <begin position="98"/>
        <end position="147"/>
    </location>
</feature>
<dbReference type="AlphaFoldDB" id="A0A9P1G6N6"/>
<evidence type="ECO:0000313" key="2">
    <source>
        <dbReference type="EMBL" id="CAI3999755.1"/>
    </source>
</evidence>
<gene>
    <name evidence="2" type="ORF">C1SCF055_LOCUS25929</name>
</gene>
<feature type="region of interest" description="Disordered" evidence="1">
    <location>
        <begin position="43"/>
        <end position="74"/>
    </location>
</feature>
<dbReference type="OrthoDB" id="446629at2759"/>
<dbReference type="EMBL" id="CAMXCT030002672">
    <property type="protein sequence ID" value="CAL4787067.1"/>
    <property type="molecule type" value="Genomic_DNA"/>
</dbReference>
<proteinExistence type="predicted"/>
<comment type="caution">
    <text evidence="2">The sequence shown here is derived from an EMBL/GenBank/DDBJ whole genome shotgun (WGS) entry which is preliminary data.</text>
</comment>
<accession>A0A9P1G6N6</accession>
<evidence type="ECO:0000313" key="4">
    <source>
        <dbReference type="Proteomes" id="UP001152797"/>
    </source>
</evidence>
<name>A0A9P1G6N6_9DINO</name>
<dbReference type="EMBL" id="CAMXCT010002672">
    <property type="protein sequence ID" value="CAI3999755.1"/>
    <property type="molecule type" value="Genomic_DNA"/>
</dbReference>
<organism evidence="2">
    <name type="scientific">Cladocopium goreaui</name>
    <dbReference type="NCBI Taxonomy" id="2562237"/>
    <lineage>
        <taxon>Eukaryota</taxon>
        <taxon>Sar</taxon>
        <taxon>Alveolata</taxon>
        <taxon>Dinophyceae</taxon>
        <taxon>Suessiales</taxon>
        <taxon>Symbiodiniaceae</taxon>
        <taxon>Cladocopium</taxon>
    </lineage>
</organism>
<feature type="compositionally biased region" description="Polar residues" evidence="1">
    <location>
        <begin position="43"/>
        <end position="52"/>
    </location>
</feature>
<reference evidence="3" key="2">
    <citation type="submission" date="2024-04" db="EMBL/GenBank/DDBJ databases">
        <authorList>
            <person name="Chen Y."/>
            <person name="Shah S."/>
            <person name="Dougan E. K."/>
            <person name="Thang M."/>
            <person name="Chan C."/>
        </authorList>
    </citation>
    <scope>NUCLEOTIDE SEQUENCE [LARGE SCALE GENOMIC DNA]</scope>
</reference>
<reference evidence="2" key="1">
    <citation type="submission" date="2022-10" db="EMBL/GenBank/DDBJ databases">
        <authorList>
            <person name="Chen Y."/>
            <person name="Dougan E. K."/>
            <person name="Chan C."/>
            <person name="Rhodes N."/>
            <person name="Thang M."/>
        </authorList>
    </citation>
    <scope>NUCLEOTIDE SEQUENCE</scope>
</reference>
<feature type="compositionally biased region" description="Low complexity" evidence="1">
    <location>
        <begin position="118"/>
        <end position="129"/>
    </location>
</feature>
<evidence type="ECO:0000313" key="3">
    <source>
        <dbReference type="EMBL" id="CAL1153130.1"/>
    </source>
</evidence>
<keyword evidence="4" id="KW-1185">Reference proteome</keyword>
<protein>
    <submittedName>
        <fullName evidence="2">Uncharacterized protein</fullName>
    </submittedName>
</protein>
<sequence length="153" mass="16968">MGCASSAPPKTMQPMPAFKMNIKTQGIQSQRNASQHGIDFMAGQTQVESPNNERAYPEDSWQVREVPPGFPGKLPPDRQLHYKHMNKLNKFLKGIQQSPLNLAEDVDRKRRASKNRTSRNSQSSRSSRSGQDLCDSPGSDVSDVSDVTVVVTL</sequence>
<dbReference type="Proteomes" id="UP001152797">
    <property type="component" value="Unassembled WGS sequence"/>
</dbReference>
<dbReference type="EMBL" id="CAMXCT020002672">
    <property type="protein sequence ID" value="CAL1153130.1"/>
    <property type="molecule type" value="Genomic_DNA"/>
</dbReference>